<gene>
    <name evidence="2" type="ORF">NTEN_LOCUS2446</name>
</gene>
<sequence>MSFFNPEKVQPSTHPNNEAPTSRNDQVTRSFGSQDLIHRRSPNQLFKSKVASYCNRVMNGSIDSFDCDHPSQRSIRPNDSRDLQNRTRLQKKHRRHCSEIEDADRPIKHSSSSKRYEMKADHLS</sequence>
<feature type="non-terminal residue" evidence="2">
    <location>
        <position position="124"/>
    </location>
</feature>
<feature type="region of interest" description="Disordered" evidence="1">
    <location>
        <begin position="1"/>
        <end position="42"/>
    </location>
</feature>
<dbReference type="AlphaFoldDB" id="A0A6H5G1T0"/>
<feature type="compositionally biased region" description="Basic and acidic residues" evidence="1">
    <location>
        <begin position="114"/>
        <end position="124"/>
    </location>
</feature>
<evidence type="ECO:0000256" key="1">
    <source>
        <dbReference type="SAM" id="MobiDB-lite"/>
    </source>
</evidence>
<proteinExistence type="predicted"/>
<accession>A0A6H5G1T0</accession>
<feature type="region of interest" description="Disordered" evidence="1">
    <location>
        <begin position="61"/>
        <end position="124"/>
    </location>
</feature>
<name>A0A6H5G1T0_9HEMI</name>
<feature type="compositionally biased region" description="Polar residues" evidence="1">
    <location>
        <begin position="10"/>
        <end position="33"/>
    </location>
</feature>
<reference evidence="2 3" key="1">
    <citation type="submission" date="2020-02" db="EMBL/GenBank/DDBJ databases">
        <authorList>
            <person name="Ferguson B K."/>
        </authorList>
    </citation>
    <scope>NUCLEOTIDE SEQUENCE [LARGE SCALE GENOMIC DNA]</scope>
</reference>
<protein>
    <submittedName>
        <fullName evidence="2">Uncharacterized protein</fullName>
    </submittedName>
</protein>
<feature type="compositionally biased region" description="Basic and acidic residues" evidence="1">
    <location>
        <begin position="97"/>
        <end position="107"/>
    </location>
</feature>
<feature type="compositionally biased region" description="Basic and acidic residues" evidence="1">
    <location>
        <begin position="66"/>
        <end position="85"/>
    </location>
</feature>
<dbReference type="Proteomes" id="UP000479000">
    <property type="component" value="Unassembled WGS sequence"/>
</dbReference>
<evidence type="ECO:0000313" key="3">
    <source>
        <dbReference type="Proteomes" id="UP000479000"/>
    </source>
</evidence>
<evidence type="ECO:0000313" key="2">
    <source>
        <dbReference type="EMBL" id="CAA9995655.1"/>
    </source>
</evidence>
<organism evidence="2 3">
    <name type="scientific">Nesidiocoris tenuis</name>
    <dbReference type="NCBI Taxonomy" id="355587"/>
    <lineage>
        <taxon>Eukaryota</taxon>
        <taxon>Metazoa</taxon>
        <taxon>Ecdysozoa</taxon>
        <taxon>Arthropoda</taxon>
        <taxon>Hexapoda</taxon>
        <taxon>Insecta</taxon>
        <taxon>Pterygota</taxon>
        <taxon>Neoptera</taxon>
        <taxon>Paraneoptera</taxon>
        <taxon>Hemiptera</taxon>
        <taxon>Heteroptera</taxon>
        <taxon>Panheteroptera</taxon>
        <taxon>Cimicomorpha</taxon>
        <taxon>Miridae</taxon>
        <taxon>Dicyphina</taxon>
        <taxon>Nesidiocoris</taxon>
    </lineage>
</organism>
<dbReference type="EMBL" id="CADCXU010003887">
    <property type="protein sequence ID" value="CAA9995655.1"/>
    <property type="molecule type" value="Genomic_DNA"/>
</dbReference>
<keyword evidence="3" id="KW-1185">Reference proteome</keyword>